<keyword evidence="8" id="KW-0732">Signal</keyword>
<comment type="caution">
    <text evidence="11">The sequence shown here is derived from an EMBL/GenBank/DDBJ whole genome shotgun (WGS) entry which is preliminary data.</text>
</comment>
<dbReference type="AlphaFoldDB" id="A0A5A8CHS5"/>
<feature type="binding site" evidence="6">
    <location>
        <position position="202"/>
    </location>
    <ligand>
        <name>Mn(2+)</name>
        <dbReference type="ChEBI" id="CHEBI:29035"/>
    </ligand>
</feature>
<dbReference type="Proteomes" id="UP000323011">
    <property type="component" value="Unassembled WGS sequence"/>
</dbReference>
<dbReference type="InterPro" id="IPR019832">
    <property type="entry name" value="Mn/Fe_SOD_C"/>
</dbReference>
<evidence type="ECO:0000256" key="8">
    <source>
        <dbReference type="SAM" id="SignalP"/>
    </source>
</evidence>
<feature type="binding site" evidence="6">
    <location>
        <position position="115"/>
    </location>
    <ligand>
        <name>Mn(2+)</name>
        <dbReference type="ChEBI" id="CHEBI:29035"/>
    </ligand>
</feature>
<evidence type="ECO:0000256" key="1">
    <source>
        <dbReference type="ARBA" id="ARBA00001962"/>
    </source>
</evidence>
<reference evidence="14 15" key="1">
    <citation type="submission" date="2019-07" db="EMBL/GenBank/DDBJ databases">
        <title>Genomes of Cafeteria roenbergensis.</title>
        <authorList>
            <person name="Fischer M.G."/>
            <person name="Hackl T."/>
            <person name="Roman M."/>
        </authorList>
    </citation>
    <scope>NUCLEOTIDE SEQUENCE [LARGE SCALE GENOMIC DNA]</scope>
    <source>
        <strain evidence="11 15">BVI</strain>
        <strain evidence="12 16">Cflag</strain>
        <strain evidence="13 14">E4-10P</strain>
    </source>
</reference>
<dbReference type="InterPro" id="IPR019833">
    <property type="entry name" value="Mn/Fe_SOD_BS"/>
</dbReference>
<evidence type="ECO:0000313" key="16">
    <source>
        <dbReference type="Proteomes" id="UP000325113"/>
    </source>
</evidence>
<feature type="binding site" evidence="6">
    <location>
        <position position="206"/>
    </location>
    <ligand>
        <name>Mn(2+)</name>
        <dbReference type="ChEBI" id="CHEBI:29035"/>
    </ligand>
</feature>
<evidence type="ECO:0000313" key="11">
    <source>
        <dbReference type="EMBL" id="KAA0152044.1"/>
    </source>
</evidence>
<evidence type="ECO:0000256" key="4">
    <source>
        <dbReference type="ARBA" id="ARBA00023002"/>
    </source>
</evidence>
<dbReference type="Proteomes" id="UP000322899">
    <property type="component" value="Unassembled WGS sequence"/>
</dbReference>
<evidence type="ECO:0000313" key="13">
    <source>
        <dbReference type="EMBL" id="KAA0173286.1"/>
    </source>
</evidence>
<gene>
    <name evidence="13" type="ORF">FNF27_05212</name>
    <name evidence="11" type="ORF">FNF29_04158</name>
    <name evidence="12" type="ORF">FNF31_01508</name>
</gene>
<organism evidence="11 15">
    <name type="scientific">Cafeteria roenbergensis</name>
    <name type="common">Marine flagellate</name>
    <dbReference type="NCBI Taxonomy" id="33653"/>
    <lineage>
        <taxon>Eukaryota</taxon>
        <taxon>Sar</taxon>
        <taxon>Stramenopiles</taxon>
        <taxon>Bigyra</taxon>
        <taxon>Opalozoa</taxon>
        <taxon>Bicosoecida</taxon>
        <taxon>Cafeteriaceae</taxon>
        <taxon>Cafeteria</taxon>
    </lineage>
</organism>
<keyword evidence="4 7" id="KW-0560">Oxidoreductase</keyword>
<dbReference type="SUPFAM" id="SSF54719">
    <property type="entry name" value="Fe,Mn superoxide dismutase (SOD), C-terminal domain"/>
    <property type="match status" value="1"/>
</dbReference>
<name>A0A5A8CHS5_CAFRO</name>
<comment type="cofactor">
    <cofactor evidence="1">
        <name>Fe cation</name>
        <dbReference type="ChEBI" id="CHEBI:24875"/>
    </cofactor>
</comment>
<dbReference type="PROSITE" id="PS00088">
    <property type="entry name" value="SOD_MN"/>
    <property type="match status" value="1"/>
</dbReference>
<evidence type="ECO:0000313" key="15">
    <source>
        <dbReference type="Proteomes" id="UP000323011"/>
    </source>
</evidence>
<comment type="catalytic activity">
    <reaction evidence="7">
        <text>2 superoxide + 2 H(+) = H2O2 + O2</text>
        <dbReference type="Rhea" id="RHEA:20696"/>
        <dbReference type="ChEBI" id="CHEBI:15378"/>
        <dbReference type="ChEBI" id="CHEBI:15379"/>
        <dbReference type="ChEBI" id="CHEBI:16240"/>
        <dbReference type="ChEBI" id="CHEBI:18421"/>
        <dbReference type="EC" id="1.15.1.1"/>
    </reaction>
</comment>
<feature type="domain" description="Manganese/iron superoxide dismutase N-terminal" evidence="9">
    <location>
        <begin position="33"/>
        <end position="123"/>
    </location>
</feature>
<dbReference type="OMA" id="IMETHHA"/>
<dbReference type="EMBL" id="VLTN01000023">
    <property type="protein sequence ID" value="KAA0152044.1"/>
    <property type="molecule type" value="Genomic_DNA"/>
</dbReference>
<dbReference type="EMBL" id="VLTM01000009">
    <property type="protein sequence ID" value="KAA0166282.1"/>
    <property type="molecule type" value="Genomic_DNA"/>
</dbReference>
<keyword evidence="15" id="KW-1185">Reference proteome</keyword>
<keyword evidence="3 6" id="KW-0479">Metal-binding</keyword>
<dbReference type="GO" id="GO:0005737">
    <property type="term" value="C:cytoplasm"/>
    <property type="evidence" value="ECO:0007669"/>
    <property type="project" value="TreeGrafter"/>
</dbReference>
<evidence type="ECO:0000256" key="7">
    <source>
        <dbReference type="RuleBase" id="RU000414"/>
    </source>
</evidence>
<dbReference type="Gene3D" id="1.10.287.990">
    <property type="entry name" value="Fe,Mn superoxide dismutase (SOD) domain"/>
    <property type="match status" value="1"/>
</dbReference>
<dbReference type="SUPFAM" id="SSF46609">
    <property type="entry name" value="Fe,Mn superoxide dismutase (SOD), N-terminal domain"/>
    <property type="match status" value="1"/>
</dbReference>
<feature type="domain" description="Manganese/iron superoxide dismutase C-terminal" evidence="10">
    <location>
        <begin position="130"/>
        <end position="235"/>
    </location>
</feature>
<dbReference type="PANTHER" id="PTHR43595:SF2">
    <property type="entry name" value="SMALL RIBOSOMAL SUBUNIT PROTEIN MS42"/>
    <property type="match status" value="1"/>
</dbReference>
<evidence type="ECO:0000256" key="2">
    <source>
        <dbReference type="ARBA" id="ARBA00008714"/>
    </source>
</evidence>
<dbReference type="PRINTS" id="PR01703">
    <property type="entry name" value="MNSODISMTASE"/>
</dbReference>
<feature type="binding site" evidence="6">
    <location>
        <position position="56"/>
    </location>
    <ligand>
        <name>Mn(2+)</name>
        <dbReference type="ChEBI" id="CHEBI:29035"/>
    </ligand>
</feature>
<dbReference type="InterPro" id="IPR036324">
    <property type="entry name" value="Mn/Fe_SOD_N_sf"/>
</dbReference>
<evidence type="ECO:0000313" key="12">
    <source>
        <dbReference type="EMBL" id="KAA0166282.1"/>
    </source>
</evidence>
<comment type="similarity">
    <text evidence="2 7">Belongs to the iron/manganese superoxide dismutase family.</text>
</comment>
<protein>
    <recommendedName>
        <fullName evidence="7">Superoxide dismutase</fullName>
        <ecNumber evidence="7">1.15.1.1</ecNumber>
    </recommendedName>
</protein>
<dbReference type="PIRSF" id="PIRSF000349">
    <property type="entry name" value="SODismutase"/>
    <property type="match status" value="1"/>
</dbReference>
<dbReference type="EC" id="1.15.1.1" evidence="7"/>
<proteinExistence type="inferred from homology"/>
<dbReference type="PANTHER" id="PTHR43595">
    <property type="entry name" value="37S RIBOSOMAL PROTEIN S26, MITOCHONDRIAL"/>
    <property type="match status" value="1"/>
</dbReference>
<dbReference type="FunFam" id="3.55.40.20:FF:000004">
    <property type="entry name" value="Superoxide dismutase [Fe]"/>
    <property type="match status" value="1"/>
</dbReference>
<evidence type="ECO:0000313" key="14">
    <source>
        <dbReference type="Proteomes" id="UP000322899"/>
    </source>
</evidence>
<evidence type="ECO:0000256" key="5">
    <source>
        <dbReference type="ARBA" id="ARBA00023004"/>
    </source>
</evidence>
<evidence type="ECO:0000259" key="9">
    <source>
        <dbReference type="Pfam" id="PF00081"/>
    </source>
</evidence>
<dbReference type="EMBL" id="VLTO01000035">
    <property type="protein sequence ID" value="KAA0173286.1"/>
    <property type="molecule type" value="Genomic_DNA"/>
</dbReference>
<sequence length="241" mass="25674">MFGLALIALGALLPTDPGFFPIEMAAAAPAELTLPPLGYDYDALEPHIDEATMRVHHLGHHAGYTAKTNAAMAKLAEADPALAAEGIDSVLTKLDKVPAALRGPLRNAGGGYVNHALFWSIMAPGKGGKPEGAVLTAIESAFGSYDAFKAEFDGLAGGLFGSGWVWLYADKTSGTPVLKVCSTPNQDTPAMEAGKTPILGLDLWEHAFYLRYQNKKASYIEAWWNVVNWEEVARRFAAASA</sequence>
<dbReference type="Proteomes" id="UP000325113">
    <property type="component" value="Unassembled WGS sequence"/>
</dbReference>
<dbReference type="GO" id="GO:0004784">
    <property type="term" value="F:superoxide dismutase activity"/>
    <property type="evidence" value="ECO:0007669"/>
    <property type="project" value="UniProtKB-EC"/>
</dbReference>
<accession>A0A5A8CHS5</accession>
<comment type="function">
    <text evidence="7">Destroys radicals which are normally produced within the cells and which are toxic to biological systems.</text>
</comment>
<dbReference type="Gene3D" id="3.55.40.20">
    <property type="entry name" value="Iron/manganese superoxide dismutase, C-terminal domain"/>
    <property type="match status" value="1"/>
</dbReference>
<keyword evidence="5" id="KW-0408">Iron</keyword>
<dbReference type="InterPro" id="IPR036314">
    <property type="entry name" value="SOD_C_sf"/>
</dbReference>
<dbReference type="InterPro" id="IPR001189">
    <property type="entry name" value="Mn/Fe_SOD"/>
</dbReference>
<dbReference type="GO" id="GO:0046872">
    <property type="term" value="F:metal ion binding"/>
    <property type="evidence" value="ECO:0007669"/>
    <property type="project" value="UniProtKB-KW"/>
</dbReference>
<dbReference type="Pfam" id="PF02777">
    <property type="entry name" value="Sod_Fe_C"/>
    <property type="match status" value="1"/>
</dbReference>
<evidence type="ECO:0000256" key="3">
    <source>
        <dbReference type="ARBA" id="ARBA00022723"/>
    </source>
</evidence>
<evidence type="ECO:0000259" key="10">
    <source>
        <dbReference type="Pfam" id="PF02777"/>
    </source>
</evidence>
<dbReference type="InterPro" id="IPR019831">
    <property type="entry name" value="Mn/Fe_SOD_N"/>
</dbReference>
<dbReference type="Pfam" id="PF00081">
    <property type="entry name" value="Sod_Fe_N"/>
    <property type="match status" value="1"/>
</dbReference>
<dbReference type="OrthoDB" id="239262at2759"/>
<evidence type="ECO:0000256" key="6">
    <source>
        <dbReference type="PIRSR" id="PIRSR000349-1"/>
    </source>
</evidence>
<feature type="chain" id="PRO_5033472836" description="Superoxide dismutase" evidence="8">
    <location>
        <begin position="18"/>
        <end position="241"/>
    </location>
</feature>
<feature type="signal peptide" evidence="8">
    <location>
        <begin position="1"/>
        <end position="17"/>
    </location>
</feature>